<sequence>MIKNICFTLALTAFSINALAQGCSDAGFCSLGALKNLDGDAQPKHMLDVGFNFGYGEQQTLTYNPYLQYGVILNEHWQLQGKLTSTYAKGFLGSRFNLGDVYGVVTYRAANTTKHQLRLVGGIKIPLTTANDKNANGLPLPLDYQSSIGTYDVIGGINYVLHKHLEADLALQLPVIHNNKSSFSPGLYPDESRIKYFPNTNNFERKPDVLFRVGYYINLPANIILKPNLLAIYHLGQDTYLNPSGQRDVLDGTRGLTINEGLTVTKQFKNNNRIELLAAMPIKGRQVRADGLTRKWVLNVQYSLAF</sequence>
<feature type="chain" id="PRO_5047187987" description="Outer membrane beta-barrel porin/alpha-amylase" evidence="1">
    <location>
        <begin position="21"/>
        <end position="306"/>
    </location>
</feature>
<evidence type="ECO:0000256" key="1">
    <source>
        <dbReference type="SAM" id="SignalP"/>
    </source>
</evidence>
<feature type="signal peptide" evidence="1">
    <location>
        <begin position="1"/>
        <end position="20"/>
    </location>
</feature>
<evidence type="ECO:0000313" key="3">
    <source>
        <dbReference type="Proteomes" id="UP001597601"/>
    </source>
</evidence>
<dbReference type="PROSITE" id="PS51257">
    <property type="entry name" value="PROKAR_LIPOPROTEIN"/>
    <property type="match status" value="1"/>
</dbReference>
<dbReference type="Proteomes" id="UP001597601">
    <property type="component" value="Unassembled WGS sequence"/>
</dbReference>
<organism evidence="2 3">
    <name type="scientific">Mucilaginibacter antarcticus</name>
    <dbReference type="NCBI Taxonomy" id="1855725"/>
    <lineage>
        <taxon>Bacteria</taxon>
        <taxon>Pseudomonadati</taxon>
        <taxon>Bacteroidota</taxon>
        <taxon>Sphingobacteriia</taxon>
        <taxon>Sphingobacteriales</taxon>
        <taxon>Sphingobacteriaceae</taxon>
        <taxon>Mucilaginibacter</taxon>
    </lineage>
</organism>
<comment type="caution">
    <text evidence="2">The sequence shown here is derived from an EMBL/GenBank/DDBJ whole genome shotgun (WGS) entry which is preliminary data.</text>
</comment>
<dbReference type="EMBL" id="JBHUON010000013">
    <property type="protein sequence ID" value="MFD2865433.1"/>
    <property type="molecule type" value="Genomic_DNA"/>
</dbReference>
<keyword evidence="3" id="KW-1185">Reference proteome</keyword>
<evidence type="ECO:0008006" key="4">
    <source>
        <dbReference type="Google" id="ProtNLM"/>
    </source>
</evidence>
<name>A0ABW5XQC3_9SPHI</name>
<accession>A0ABW5XQC3</accession>
<evidence type="ECO:0000313" key="2">
    <source>
        <dbReference type="EMBL" id="MFD2865433.1"/>
    </source>
</evidence>
<reference evidence="3" key="1">
    <citation type="journal article" date="2019" name="Int. J. Syst. Evol. Microbiol.">
        <title>The Global Catalogue of Microorganisms (GCM) 10K type strain sequencing project: providing services to taxonomists for standard genome sequencing and annotation.</title>
        <authorList>
            <consortium name="The Broad Institute Genomics Platform"/>
            <consortium name="The Broad Institute Genome Sequencing Center for Infectious Disease"/>
            <person name="Wu L."/>
            <person name="Ma J."/>
        </authorList>
    </citation>
    <scope>NUCLEOTIDE SEQUENCE [LARGE SCALE GENOMIC DNA]</scope>
    <source>
        <strain evidence="3">KCTC 52232</strain>
    </source>
</reference>
<dbReference type="RefSeq" id="WP_377127742.1">
    <property type="nucleotide sequence ID" value="NZ_JBHUON010000013.1"/>
</dbReference>
<gene>
    <name evidence="2" type="ORF">ACFSYC_12100</name>
</gene>
<proteinExistence type="predicted"/>
<keyword evidence="1" id="KW-0732">Signal</keyword>
<protein>
    <recommendedName>
        <fullName evidence="4">Outer membrane beta-barrel porin/alpha-amylase</fullName>
    </recommendedName>
</protein>